<feature type="domain" description="Creatinase N-terminal" evidence="2">
    <location>
        <begin position="19"/>
        <end position="165"/>
    </location>
</feature>
<name>A0A109K2H8_9BRAD</name>
<accession>A0A109K2H8</accession>
<dbReference type="SUPFAM" id="SSF55920">
    <property type="entry name" value="Creatinase/aminopeptidase"/>
    <property type="match status" value="1"/>
</dbReference>
<dbReference type="InterPro" id="IPR036005">
    <property type="entry name" value="Creatinase/aminopeptidase-like"/>
</dbReference>
<feature type="domain" description="Peptidase M24" evidence="1">
    <location>
        <begin position="173"/>
        <end position="378"/>
    </location>
</feature>
<dbReference type="RefSeq" id="WP_066502043.1">
    <property type="nucleotide sequence ID" value="NZ_LNCU01000032.1"/>
</dbReference>
<reference evidence="3 4" key="1">
    <citation type="submission" date="2015-11" db="EMBL/GenBank/DDBJ databases">
        <title>Draft Genome Sequence of the Strain BR 10303 (Bradyrhizobium sp.) isolated from nodules of Centrolobium paraense.</title>
        <authorList>
            <person name="Zelli J.E."/>
            <person name="Simoes-Araujo J.L."/>
            <person name="Barauna A.C."/>
            <person name="Silva K."/>
        </authorList>
    </citation>
    <scope>NUCLEOTIDE SEQUENCE [LARGE SCALE GENOMIC DNA]</scope>
    <source>
        <strain evidence="3 4">BR 10303</strain>
    </source>
</reference>
<evidence type="ECO:0000313" key="4">
    <source>
        <dbReference type="Proteomes" id="UP000057737"/>
    </source>
</evidence>
<dbReference type="Proteomes" id="UP000057737">
    <property type="component" value="Unassembled WGS sequence"/>
</dbReference>
<dbReference type="Gene3D" id="3.40.350.10">
    <property type="entry name" value="Creatinase/prolidase N-terminal domain"/>
    <property type="match status" value="1"/>
</dbReference>
<comment type="caution">
    <text evidence="3">The sequence shown here is derived from an EMBL/GenBank/DDBJ whole genome shotgun (WGS) entry which is preliminary data.</text>
</comment>
<protein>
    <submittedName>
        <fullName evidence="3">Peptidase</fullName>
    </submittedName>
</protein>
<dbReference type="Gene3D" id="3.90.230.10">
    <property type="entry name" value="Creatinase/methionine aminopeptidase superfamily"/>
    <property type="match status" value="1"/>
</dbReference>
<sequence length="399" mass="43384">MQDSIQTRAASRAIPFDTDKLDRLMEEAGLDVLLVTSKHNVQYMLDVERAIFFDYMDALGISRYLPVVVYAKGALDKAGYVGHGLETHQREVVRPWVPTLKTSGNGSLDAIATAVQMIRANGVPARRIGVETAFLPMDAGKALQDAFPNSEIKDALFVLERLRAVKTPAELAKLRAASERVTEAMLDVIAHHGPGTTKRELFEALRVAEVKRGLTFEYCLLASGTSHNRAPSEQRWEEGDVLSLDSGGNYHGYIGDLARMAVLGEPDAELKDLLAEIDAVQQAAFAVIKPGAMGGVIYTAAERALKQASQRDNTEFLAHGMGLVSHEAPRLTATGPVRYDAADAGRPLEPGMVISVETTMKHPRRGFIKLEDTIAVTASGYEMFGENGRAWNLGGVPTR</sequence>
<organism evidence="3 4">
    <name type="scientific">Bradyrhizobium macuxiense</name>
    <dbReference type="NCBI Taxonomy" id="1755647"/>
    <lineage>
        <taxon>Bacteria</taxon>
        <taxon>Pseudomonadati</taxon>
        <taxon>Pseudomonadota</taxon>
        <taxon>Alphaproteobacteria</taxon>
        <taxon>Hyphomicrobiales</taxon>
        <taxon>Nitrobacteraceae</taxon>
        <taxon>Bradyrhizobium</taxon>
    </lineage>
</organism>
<keyword evidence="4" id="KW-1185">Reference proteome</keyword>
<gene>
    <name evidence="3" type="ORF">AS156_31845</name>
</gene>
<dbReference type="AlphaFoldDB" id="A0A109K2H8"/>
<evidence type="ECO:0000259" key="2">
    <source>
        <dbReference type="Pfam" id="PF01321"/>
    </source>
</evidence>
<dbReference type="InterPro" id="IPR050659">
    <property type="entry name" value="Peptidase_M24B"/>
</dbReference>
<dbReference type="InterPro" id="IPR029149">
    <property type="entry name" value="Creatin/AminoP/Spt16_N"/>
</dbReference>
<dbReference type="CDD" id="cd01066">
    <property type="entry name" value="APP_MetAP"/>
    <property type="match status" value="1"/>
</dbReference>
<dbReference type="InterPro" id="IPR000587">
    <property type="entry name" value="Creatinase_N"/>
</dbReference>
<dbReference type="PANTHER" id="PTHR46112">
    <property type="entry name" value="AMINOPEPTIDASE"/>
    <property type="match status" value="1"/>
</dbReference>
<dbReference type="Pfam" id="PF01321">
    <property type="entry name" value="Creatinase_N"/>
    <property type="match status" value="1"/>
</dbReference>
<dbReference type="EMBL" id="LNCU01000032">
    <property type="protein sequence ID" value="KWV59264.1"/>
    <property type="molecule type" value="Genomic_DNA"/>
</dbReference>
<dbReference type="OrthoDB" id="9806388at2"/>
<dbReference type="Pfam" id="PF00557">
    <property type="entry name" value="Peptidase_M24"/>
    <property type="match status" value="1"/>
</dbReference>
<dbReference type="InterPro" id="IPR000994">
    <property type="entry name" value="Pept_M24"/>
</dbReference>
<evidence type="ECO:0000313" key="3">
    <source>
        <dbReference type="EMBL" id="KWV59264.1"/>
    </source>
</evidence>
<proteinExistence type="predicted"/>
<dbReference type="SUPFAM" id="SSF53092">
    <property type="entry name" value="Creatinase/prolidase N-terminal domain"/>
    <property type="match status" value="1"/>
</dbReference>
<dbReference type="PANTHER" id="PTHR46112:SF3">
    <property type="entry name" value="AMINOPEPTIDASE YPDF"/>
    <property type="match status" value="1"/>
</dbReference>
<evidence type="ECO:0000259" key="1">
    <source>
        <dbReference type="Pfam" id="PF00557"/>
    </source>
</evidence>